<feature type="domain" description="Rhodanese" evidence="22">
    <location>
        <begin position="483"/>
        <end position="598"/>
    </location>
</feature>
<feature type="region of interest" description="Disordered" evidence="20">
    <location>
        <begin position="1537"/>
        <end position="1683"/>
    </location>
</feature>
<feature type="region of interest" description="Disordered" evidence="20">
    <location>
        <begin position="647"/>
        <end position="724"/>
    </location>
</feature>
<feature type="repeat" description="TPR" evidence="19">
    <location>
        <begin position="1864"/>
        <end position="1897"/>
    </location>
</feature>
<keyword evidence="21" id="KW-0472">Membrane</keyword>
<keyword evidence="9" id="KW-0547">Nucleotide-binding</keyword>
<dbReference type="PROSITE" id="PS50293">
    <property type="entry name" value="TPR_REGION"/>
    <property type="match status" value="1"/>
</dbReference>
<evidence type="ECO:0000256" key="17">
    <source>
        <dbReference type="ARBA" id="ARBA00051722"/>
    </source>
</evidence>
<keyword evidence="13" id="KW-0904">Protein phosphatase</keyword>
<dbReference type="InterPro" id="IPR000751">
    <property type="entry name" value="MPI_Phosphatase"/>
</dbReference>
<dbReference type="InterPro" id="IPR027413">
    <property type="entry name" value="GROEL-like_equatorial_sf"/>
</dbReference>
<evidence type="ECO:0000256" key="5">
    <source>
        <dbReference type="ARBA" id="ARBA00013064"/>
    </source>
</evidence>
<name>A0A8H5GIE2_9AGAR</name>
<dbReference type="InterPro" id="IPR002194">
    <property type="entry name" value="Chaperonin_TCP-1_CS"/>
</dbReference>
<evidence type="ECO:0000256" key="13">
    <source>
        <dbReference type="ARBA" id="ARBA00022912"/>
    </source>
</evidence>
<feature type="compositionally biased region" description="Low complexity" evidence="20">
    <location>
        <begin position="1595"/>
        <end position="1614"/>
    </location>
</feature>
<dbReference type="Gene3D" id="1.25.40.10">
    <property type="entry name" value="Tetratricopeptide repeat domain"/>
    <property type="match status" value="4"/>
</dbReference>
<organism evidence="23 24">
    <name type="scientific">Tetrapyrgos nigripes</name>
    <dbReference type="NCBI Taxonomy" id="182062"/>
    <lineage>
        <taxon>Eukaryota</taxon>
        <taxon>Fungi</taxon>
        <taxon>Dikarya</taxon>
        <taxon>Basidiomycota</taxon>
        <taxon>Agaricomycotina</taxon>
        <taxon>Agaricomycetes</taxon>
        <taxon>Agaricomycetidae</taxon>
        <taxon>Agaricales</taxon>
        <taxon>Marasmiineae</taxon>
        <taxon>Marasmiaceae</taxon>
        <taxon>Tetrapyrgos</taxon>
    </lineage>
</organism>
<evidence type="ECO:0000256" key="20">
    <source>
        <dbReference type="SAM" id="MobiDB-lite"/>
    </source>
</evidence>
<feature type="repeat" description="TPR" evidence="19">
    <location>
        <begin position="1898"/>
        <end position="1931"/>
    </location>
</feature>
<evidence type="ECO:0000313" key="24">
    <source>
        <dbReference type="Proteomes" id="UP000559256"/>
    </source>
</evidence>
<evidence type="ECO:0000256" key="1">
    <source>
        <dbReference type="ARBA" id="ARBA00004496"/>
    </source>
</evidence>
<keyword evidence="24" id="KW-1185">Reference proteome</keyword>
<evidence type="ECO:0000256" key="11">
    <source>
        <dbReference type="ARBA" id="ARBA00022801"/>
    </source>
</evidence>
<accession>A0A8H5GIE2</accession>
<dbReference type="NCBIfam" id="TIGR02340">
    <property type="entry name" value="chap_CCT_alpha"/>
    <property type="match status" value="1"/>
</dbReference>
<dbReference type="SUPFAM" id="SSF54849">
    <property type="entry name" value="GroEL-intermediate domain like"/>
    <property type="match status" value="1"/>
</dbReference>
<comment type="similarity">
    <text evidence="3">Belongs to the MPI phosphatase family.</text>
</comment>
<dbReference type="SUPFAM" id="SSF52821">
    <property type="entry name" value="Rhodanese/Cell cycle control phosphatase"/>
    <property type="match status" value="1"/>
</dbReference>
<dbReference type="InterPro" id="IPR027410">
    <property type="entry name" value="TCP-1-like_intermed_sf"/>
</dbReference>
<dbReference type="InterPro" id="IPR019734">
    <property type="entry name" value="TPR_rpt"/>
</dbReference>
<dbReference type="GO" id="GO:0004725">
    <property type="term" value="F:protein tyrosine phosphatase activity"/>
    <property type="evidence" value="ECO:0007669"/>
    <property type="project" value="UniProtKB-EC"/>
</dbReference>
<dbReference type="NCBIfam" id="NF041082">
    <property type="entry name" value="thermosome_alpha"/>
    <property type="match status" value="1"/>
</dbReference>
<dbReference type="GO" id="GO:0051082">
    <property type="term" value="F:unfolded protein binding"/>
    <property type="evidence" value="ECO:0007669"/>
    <property type="project" value="InterPro"/>
</dbReference>
<dbReference type="SMART" id="SM00028">
    <property type="entry name" value="TPR"/>
    <property type="match status" value="8"/>
</dbReference>
<keyword evidence="15" id="KW-0131">Cell cycle</keyword>
<evidence type="ECO:0000256" key="9">
    <source>
        <dbReference type="ARBA" id="ARBA00022741"/>
    </source>
</evidence>
<keyword evidence="19" id="KW-0802">TPR repeat</keyword>
<dbReference type="Pfam" id="PF00118">
    <property type="entry name" value="Cpn60_TCP1"/>
    <property type="match status" value="1"/>
</dbReference>
<dbReference type="GO" id="GO:0005524">
    <property type="term" value="F:ATP binding"/>
    <property type="evidence" value="ECO:0007669"/>
    <property type="project" value="UniProtKB-KW"/>
</dbReference>
<dbReference type="GO" id="GO:0016887">
    <property type="term" value="F:ATP hydrolysis activity"/>
    <property type="evidence" value="ECO:0007669"/>
    <property type="project" value="InterPro"/>
</dbReference>
<dbReference type="PANTHER" id="PTHR11353">
    <property type="entry name" value="CHAPERONIN"/>
    <property type="match status" value="1"/>
</dbReference>
<evidence type="ECO:0000256" key="12">
    <source>
        <dbReference type="ARBA" id="ARBA00022840"/>
    </source>
</evidence>
<dbReference type="GO" id="GO:0005832">
    <property type="term" value="C:chaperonin-containing T-complex"/>
    <property type="evidence" value="ECO:0007669"/>
    <property type="project" value="UniProtKB-ARBA"/>
</dbReference>
<evidence type="ECO:0000256" key="14">
    <source>
        <dbReference type="ARBA" id="ARBA00023186"/>
    </source>
</evidence>
<comment type="subunit">
    <text evidence="4">Heterooligomeric complex of about 850 to 900 kDa that forms two stacked rings, 12 to 16 nm in diameter.</text>
</comment>
<protein>
    <recommendedName>
        <fullName evidence="18">M-phase inducer phosphatase</fullName>
        <ecNumber evidence="5">3.1.3.48</ecNumber>
    </recommendedName>
    <alternativeName>
        <fullName evidence="16">CCT-alpha</fullName>
    </alternativeName>
    <alternativeName>
        <fullName evidence="6">T-complex protein 1 subunit alpha</fullName>
    </alternativeName>
</protein>
<dbReference type="InterPro" id="IPR017998">
    <property type="entry name" value="Chaperone_TCP-1"/>
</dbReference>
<feature type="repeat" description="TPR" evidence="19">
    <location>
        <begin position="1729"/>
        <end position="1762"/>
    </location>
</feature>
<dbReference type="PROSITE" id="PS00750">
    <property type="entry name" value="TCP1_1"/>
    <property type="match status" value="1"/>
</dbReference>
<dbReference type="Gene3D" id="3.30.260.10">
    <property type="entry name" value="TCP-1-like chaperonin intermediate domain"/>
    <property type="match status" value="1"/>
</dbReference>
<dbReference type="EMBL" id="JAACJM010000026">
    <property type="protein sequence ID" value="KAF5365626.1"/>
    <property type="molecule type" value="Genomic_DNA"/>
</dbReference>
<dbReference type="Gene3D" id="3.40.250.10">
    <property type="entry name" value="Rhodanese-like domain"/>
    <property type="match status" value="1"/>
</dbReference>
<dbReference type="PROSITE" id="PS50005">
    <property type="entry name" value="TPR"/>
    <property type="match status" value="4"/>
</dbReference>
<comment type="subcellular location">
    <subcellularLocation>
        <location evidence="1">Cytoplasm</location>
    </subcellularLocation>
</comment>
<dbReference type="SUPFAM" id="SSF52029">
    <property type="entry name" value="GroEL apical domain-like"/>
    <property type="match status" value="1"/>
</dbReference>
<dbReference type="InterPro" id="IPR011990">
    <property type="entry name" value="TPR-like_helical_dom_sf"/>
</dbReference>
<evidence type="ECO:0000256" key="19">
    <source>
        <dbReference type="PROSITE-ProRule" id="PRU00339"/>
    </source>
</evidence>
<evidence type="ECO:0000259" key="22">
    <source>
        <dbReference type="PROSITE" id="PS50206"/>
    </source>
</evidence>
<dbReference type="OrthoDB" id="10248520at2759"/>
<evidence type="ECO:0000256" key="4">
    <source>
        <dbReference type="ARBA" id="ARBA00011531"/>
    </source>
</evidence>
<dbReference type="SUPFAM" id="SSF48592">
    <property type="entry name" value="GroEL equatorial domain-like"/>
    <property type="match status" value="1"/>
</dbReference>
<feature type="region of interest" description="Disordered" evidence="20">
    <location>
        <begin position="258"/>
        <end position="296"/>
    </location>
</feature>
<dbReference type="InterPro" id="IPR002423">
    <property type="entry name" value="Cpn60/GroEL/TCP-1"/>
</dbReference>
<comment type="similarity">
    <text evidence="2">Belongs to the TCP-1 chaperonin family.</text>
</comment>
<keyword evidence="8" id="KW-0132">Cell division</keyword>
<dbReference type="InterPro" id="IPR053374">
    <property type="entry name" value="TCP-1_chaperonin"/>
</dbReference>
<dbReference type="Gene3D" id="1.10.560.10">
    <property type="entry name" value="GroEL-like equatorial domain"/>
    <property type="match status" value="1"/>
</dbReference>
<keyword evidence="14" id="KW-0143">Chaperone</keyword>
<keyword evidence="21" id="KW-1133">Transmembrane helix</keyword>
<feature type="compositionally biased region" description="Polar residues" evidence="20">
    <location>
        <begin position="1624"/>
        <end position="1642"/>
    </location>
</feature>
<evidence type="ECO:0000256" key="3">
    <source>
        <dbReference type="ARBA" id="ARBA00011065"/>
    </source>
</evidence>
<dbReference type="GO" id="GO:0051301">
    <property type="term" value="P:cell division"/>
    <property type="evidence" value="ECO:0007669"/>
    <property type="project" value="UniProtKB-KW"/>
</dbReference>
<comment type="catalytic activity">
    <reaction evidence="17">
        <text>O-phospho-L-tyrosyl-[protein] + H2O = L-tyrosyl-[protein] + phosphate</text>
        <dbReference type="Rhea" id="RHEA:10684"/>
        <dbReference type="Rhea" id="RHEA-COMP:10136"/>
        <dbReference type="Rhea" id="RHEA-COMP:20101"/>
        <dbReference type="ChEBI" id="CHEBI:15377"/>
        <dbReference type="ChEBI" id="CHEBI:43474"/>
        <dbReference type="ChEBI" id="CHEBI:46858"/>
        <dbReference type="ChEBI" id="CHEBI:61978"/>
        <dbReference type="EC" id="3.1.3.48"/>
    </reaction>
</comment>
<evidence type="ECO:0000256" key="7">
    <source>
        <dbReference type="ARBA" id="ARBA00022490"/>
    </source>
</evidence>
<proteinExistence type="inferred from homology"/>
<evidence type="ECO:0000256" key="21">
    <source>
        <dbReference type="SAM" id="Phobius"/>
    </source>
</evidence>
<feature type="compositionally biased region" description="Low complexity" evidence="20">
    <location>
        <begin position="164"/>
        <end position="179"/>
    </location>
</feature>
<dbReference type="FunFam" id="3.40.250.10:FF:000021">
    <property type="entry name" value="M-phase inducer phosphatase cdc-25.2"/>
    <property type="match status" value="1"/>
</dbReference>
<dbReference type="SMART" id="SM00450">
    <property type="entry name" value="RHOD"/>
    <property type="match status" value="1"/>
</dbReference>
<keyword evidence="11" id="KW-0378">Hydrolase</keyword>
<feature type="region of interest" description="Disordered" evidence="20">
    <location>
        <begin position="1478"/>
        <end position="1516"/>
    </location>
</feature>
<gene>
    <name evidence="23" type="ORF">D9758_003285</name>
</gene>
<feature type="repeat" description="TPR" evidence="19">
    <location>
        <begin position="1797"/>
        <end position="1830"/>
    </location>
</feature>
<sequence length="2022" mass="221598">MTSPFWTPPDNQFSSVVLICLSSVLLLTSPLFIPPNMAPFRRLAEISNKRKRNPSPPNMPFFTQSSNKFLSIPSRSRPRPVVSQPPRDDVDDFLSSDLELSFASTVSLNSPTRDPIVLTPDKRLCAHGHFPCTRSKTSAPVHGRPRAFTSAARLFGNDMSNTVSPALSLEPSPSLQSDSTRISSAKRTQRSGLPTEWLFSKQETSTSSGELADDDAMDVDTSFVVEASPMYPFGSGAQSAAPTTTVFNNLFYETTSPSVPAFGKKRRSHSPERIRLEEDSSSPELASSPSVRKLERRGSASLLKEFSKPSLSGLGTPPQNAVKWPRRPALSAMVPPGESPSMHSAYPTLSNESGRHPGAHQLPPARRAFSAMVAPAPSPSDQLSEDSSFDGPDFSSPAQAYAKRQQMKTIRRCDGTEDFRPLTGASAMVTNENSPSSKFFMPGFGDNEALGKILPCRRVTEDGLMRITPDTMDDLLNGAYDDKVREYHIIDCRFDYEYNGGHISGAVNINTTAAVEELLLGPSLLKPKPSVSGDPAKKTVLIFHCEFSAKRGPTFAKHLRSKDRALNNVVYPKVHYPELYILEGGYSAYFKHSPRRCDPQGYVSMDDPLHAASRRGDLDQFRKTKFGRHKSYAYGDGGAKGTLLSQQQLKRNSAPTSGPPPIFAAGNAARTRRGSSLMTLTEDGSHSTEGDETDIDLGDSPCPPPTKANALKSKKPGRAPLSRAETYGPARMPLYRSFNVKLSSLLEVHNWDPRAGAFLGGDRVSGQDIRDQNVIAAQSIANIVKSSLGPFGLDKMLVDNIGEVTISNDGATILSLLSVENPAGRIFVDLAQKQDKEVGDGTTSVVIIAAELLRRANELVKAKIHPTTIITGYRLACREAVKFMQDQLSIKVDALGREALINAAKTSMASKIIGNDDDLFAPMAVDAMQAVKTINLRGDIKYPVKAVNVLKAHGKSARESLFVNGYALNCTVASQAMKKRITNAKIACLDINLQKARMQLGVQILVDDPSQLEDIRKREAEITLERIRKILAAGANVVLTTKGIDDLCLKEFVEAGAMAVRRCRKEDLRRIAKATGGQLISSMANLEGEETFEASYLGAADEVVQERISDDELILIKGTKVVNSSSIVLRGANDYMLDEMERALHDTLCIIKRTLESGAVVPGGGAVESALSIYLENFARTLGSREQLAIAEFASALLSIPKQLAVNAAKDSTELVAKLRSYHNAAQNAPAGDPKKVLLRYGLDLMNGDVRDNVTAGILEPTVSKVKSLKSAYEAAVSLLRIDDAIQCIPEGLPQLAQTFQSLIWSCIDSDLTRSAVFYAERYFAMNQLNHDARHLYAVALLREGQTFSALCIVDISRQEQCSGCLEIKAKCCTALGRHRQAREAIEESLKDATYMASTVRPARVAPEKAAMHCRSGTMALKGNLQEEALASFRQALSMNPFLWEAFEGLCALGACPEIDDLFPLHLAVAKRATFEEPLKSGGPTSTGAGFFTPDPVNAHRGWRPDGVSQPFRYPRDSLASSDASFQIADSTFHDGLNSRSNYIPVPPQQIRPLSSADESGPLPKKLRSVAPQDPSKTSKLKLNIDDSTKKSSKSRSNSNSKSGNTGSSSGAGTRRSHRLGSKPGSSRSSTRQQGHLRSQSMESEEDEAAYSPSPPSVAQSPRSDGSPPSARWPPTEPTSAQEARDMAHQYIYELMRCFAKATRALSKYDSPKCLSELEQLPNEHQQTPWVLAMVGKAHYEKGDYSSAQRAFRAVRTYEPYRLWDMEVYSTLLWHTQQSVELSFLAQELLNIDPRSPQAWIAIGNLFSLQKDRQQALTCFRRASQLDPSCAYAFTLSGHEMVDDDLDKAINSFQSALRVDPRHYNAWYGLGSCYLRQSKLRLAEYHYRKAVEIHPNNAVLLGCVGMVLERQGDRNAARILFDQAVEIAPDNALARYRRAKMLIGMRKYEAAIKDLETLHSSSPEESNVVFQLAKVYRLVGNDVKSAQLLARARDIAPRNIGKIKKLLETAKDELKEDEMDEG</sequence>
<evidence type="ECO:0000256" key="18">
    <source>
        <dbReference type="ARBA" id="ARBA00067190"/>
    </source>
</evidence>
<evidence type="ECO:0000256" key="15">
    <source>
        <dbReference type="ARBA" id="ARBA00023306"/>
    </source>
</evidence>
<dbReference type="Pfam" id="PF00581">
    <property type="entry name" value="Rhodanese"/>
    <property type="match status" value="1"/>
</dbReference>
<dbReference type="PROSITE" id="PS00751">
    <property type="entry name" value="TCP1_2"/>
    <property type="match status" value="1"/>
</dbReference>
<dbReference type="CDD" id="cd01530">
    <property type="entry name" value="Cdc25"/>
    <property type="match status" value="1"/>
</dbReference>
<dbReference type="CDD" id="cd03335">
    <property type="entry name" value="TCP1_alpha"/>
    <property type="match status" value="1"/>
</dbReference>
<evidence type="ECO:0000256" key="8">
    <source>
        <dbReference type="ARBA" id="ARBA00022618"/>
    </source>
</evidence>
<dbReference type="GO" id="GO:1902751">
    <property type="term" value="P:positive regulation of cell cycle G2/M phase transition"/>
    <property type="evidence" value="ECO:0007669"/>
    <property type="project" value="InterPro"/>
</dbReference>
<dbReference type="NCBIfam" id="NF041083">
    <property type="entry name" value="thermosome_beta"/>
    <property type="match status" value="1"/>
</dbReference>
<feature type="region of interest" description="Disordered" evidence="20">
    <location>
        <begin position="163"/>
        <end position="215"/>
    </location>
</feature>
<dbReference type="Proteomes" id="UP000559256">
    <property type="component" value="Unassembled WGS sequence"/>
</dbReference>
<keyword evidence="12" id="KW-0067">ATP-binding</keyword>
<dbReference type="GO" id="GO:0140662">
    <property type="term" value="F:ATP-dependent protein folding chaperone"/>
    <property type="evidence" value="ECO:0007669"/>
    <property type="project" value="InterPro"/>
</dbReference>
<dbReference type="InterPro" id="IPR001763">
    <property type="entry name" value="Rhodanese-like_dom"/>
</dbReference>
<feature type="region of interest" description="Disordered" evidence="20">
    <location>
        <begin position="330"/>
        <end position="408"/>
    </location>
</feature>
<keyword evidence="21" id="KW-0812">Transmembrane</keyword>
<keyword evidence="7" id="KW-0963">Cytoplasm</keyword>
<dbReference type="InterPro" id="IPR036873">
    <property type="entry name" value="Rhodanese-like_dom_sf"/>
</dbReference>
<dbReference type="Pfam" id="PF13432">
    <property type="entry name" value="TPR_16"/>
    <property type="match status" value="1"/>
</dbReference>
<dbReference type="Gene3D" id="3.50.7.10">
    <property type="entry name" value="GroEL"/>
    <property type="match status" value="1"/>
</dbReference>
<evidence type="ECO:0000256" key="16">
    <source>
        <dbReference type="ARBA" id="ARBA00030049"/>
    </source>
</evidence>
<dbReference type="PROSITE" id="PS50206">
    <property type="entry name" value="RHODANESE_3"/>
    <property type="match status" value="1"/>
</dbReference>
<feature type="compositionally biased region" description="Polar residues" evidence="20">
    <location>
        <begin position="180"/>
        <end position="192"/>
    </location>
</feature>
<dbReference type="PRINTS" id="PR00716">
    <property type="entry name" value="MPIPHPHTASE"/>
</dbReference>
<reference evidence="23 24" key="1">
    <citation type="journal article" date="2020" name="ISME J.">
        <title>Uncovering the hidden diversity of litter-decomposition mechanisms in mushroom-forming fungi.</title>
        <authorList>
            <person name="Floudas D."/>
            <person name="Bentzer J."/>
            <person name="Ahren D."/>
            <person name="Johansson T."/>
            <person name="Persson P."/>
            <person name="Tunlid A."/>
        </authorList>
    </citation>
    <scope>NUCLEOTIDE SEQUENCE [LARGE SCALE GENOMIC DNA]</scope>
    <source>
        <strain evidence="23 24">CBS 291.85</strain>
    </source>
</reference>
<feature type="transmembrane region" description="Helical" evidence="21">
    <location>
        <begin position="12"/>
        <end position="33"/>
    </location>
</feature>
<evidence type="ECO:0000313" key="23">
    <source>
        <dbReference type="EMBL" id="KAF5365626.1"/>
    </source>
</evidence>
<dbReference type="InterPro" id="IPR027409">
    <property type="entry name" value="GroEL-like_apical_dom_sf"/>
</dbReference>
<dbReference type="PROSITE" id="PS00995">
    <property type="entry name" value="TCP1_3"/>
    <property type="match status" value="1"/>
</dbReference>
<feature type="compositionally biased region" description="Polar residues" evidence="20">
    <location>
        <begin position="647"/>
        <end position="656"/>
    </location>
</feature>
<dbReference type="SUPFAM" id="SSF48452">
    <property type="entry name" value="TPR-like"/>
    <property type="match status" value="1"/>
</dbReference>
<feature type="compositionally biased region" description="Basic and acidic residues" evidence="20">
    <location>
        <begin position="269"/>
        <end position="278"/>
    </location>
</feature>
<evidence type="ECO:0000256" key="6">
    <source>
        <dbReference type="ARBA" id="ARBA00014424"/>
    </source>
</evidence>
<keyword evidence="10" id="KW-0498">Mitosis</keyword>
<dbReference type="EC" id="3.1.3.48" evidence="5"/>
<dbReference type="Pfam" id="PF13181">
    <property type="entry name" value="TPR_8"/>
    <property type="match status" value="1"/>
</dbReference>
<dbReference type="InterPro" id="IPR054827">
    <property type="entry name" value="thermosome_alpha"/>
</dbReference>
<dbReference type="Pfam" id="PF12895">
    <property type="entry name" value="ANAPC3"/>
    <property type="match status" value="1"/>
</dbReference>
<evidence type="ECO:0000256" key="2">
    <source>
        <dbReference type="ARBA" id="ARBA00008020"/>
    </source>
</evidence>
<comment type="caution">
    <text evidence="23">The sequence shown here is derived from an EMBL/GenBank/DDBJ whole genome shotgun (WGS) entry which is preliminary data.</text>
</comment>
<dbReference type="FunFam" id="3.50.7.10:FF:000009">
    <property type="entry name" value="T-complex protein 1 subunit alpha"/>
    <property type="match status" value="1"/>
</dbReference>
<dbReference type="InterPro" id="IPR012715">
    <property type="entry name" value="Chap_CCT_alpha"/>
</dbReference>
<evidence type="ECO:0000256" key="10">
    <source>
        <dbReference type="ARBA" id="ARBA00022776"/>
    </source>
</evidence>